<reference evidence="1" key="1">
    <citation type="submission" date="2017-07" db="EMBL/GenBank/DDBJ databases">
        <title>Taro Niue Genome Assembly and Annotation.</title>
        <authorList>
            <person name="Atibalentja N."/>
            <person name="Keating K."/>
            <person name="Fields C.J."/>
        </authorList>
    </citation>
    <scope>NUCLEOTIDE SEQUENCE</scope>
    <source>
        <strain evidence="1">Niue_2</strain>
        <tissue evidence="1">Leaf</tissue>
    </source>
</reference>
<evidence type="ECO:0000313" key="1">
    <source>
        <dbReference type="EMBL" id="MQM15512.1"/>
    </source>
</evidence>
<proteinExistence type="predicted"/>
<comment type="caution">
    <text evidence="1">The sequence shown here is derived from an EMBL/GenBank/DDBJ whole genome shotgun (WGS) entry which is preliminary data.</text>
</comment>
<accession>A0A843WY85</accession>
<protein>
    <submittedName>
        <fullName evidence="1">Uncharacterized protein</fullName>
    </submittedName>
</protein>
<dbReference type="Proteomes" id="UP000652761">
    <property type="component" value="Unassembled WGS sequence"/>
</dbReference>
<dbReference type="AlphaFoldDB" id="A0A843WY85"/>
<sequence>MEHPTSLPFFWCRDLGAHRDTRGRDRVATHRPVVMASGSGGLTRSCRGAFPCRDRVAVAVPFPIAMVVSIAWDPHPREPVEGVLWATSVPELAADLADSGAEWKMRFGQWSESFVELSCLGWDTEIVEVFSSRRGLDSPLSHCLSLHWFRSHVVVLGVGPQFGQAAVIVVLWCFCGGSVSLFRGGRGRSLAGQQREWLFVVAGVVSRPCSVSRVRGGSACGPSTLWRSEVAMLVGLMYAVVLAGVFCGFSQNCALVVLVEVLPGPTCVASACCDLLSDGPCFLVIWVVRSGEGSSQDRPLSILAEVLCKSALCSFQATVVLPLWFEGLVIAGARCQTGCRGGCGDVCCLQS</sequence>
<evidence type="ECO:0000313" key="2">
    <source>
        <dbReference type="Proteomes" id="UP000652761"/>
    </source>
</evidence>
<dbReference type="EMBL" id="NMUH01006551">
    <property type="protein sequence ID" value="MQM15512.1"/>
    <property type="molecule type" value="Genomic_DNA"/>
</dbReference>
<name>A0A843WY85_COLES</name>
<organism evidence="1 2">
    <name type="scientific">Colocasia esculenta</name>
    <name type="common">Wild taro</name>
    <name type="synonym">Arum esculentum</name>
    <dbReference type="NCBI Taxonomy" id="4460"/>
    <lineage>
        <taxon>Eukaryota</taxon>
        <taxon>Viridiplantae</taxon>
        <taxon>Streptophyta</taxon>
        <taxon>Embryophyta</taxon>
        <taxon>Tracheophyta</taxon>
        <taxon>Spermatophyta</taxon>
        <taxon>Magnoliopsida</taxon>
        <taxon>Liliopsida</taxon>
        <taxon>Araceae</taxon>
        <taxon>Aroideae</taxon>
        <taxon>Colocasieae</taxon>
        <taxon>Colocasia</taxon>
    </lineage>
</organism>
<keyword evidence="2" id="KW-1185">Reference proteome</keyword>
<gene>
    <name evidence="1" type="ORF">Taro_048459</name>
</gene>